<dbReference type="EMBL" id="FMJE01000004">
    <property type="protein sequence ID" value="SCM81908.1"/>
    <property type="molecule type" value="Genomic_DNA"/>
</dbReference>
<evidence type="ECO:0000259" key="4">
    <source>
        <dbReference type="Pfam" id="PF00501"/>
    </source>
</evidence>
<keyword evidence="3" id="KW-1133">Transmembrane helix</keyword>
<dbReference type="SUPFAM" id="SSF56801">
    <property type="entry name" value="Acetyl-CoA synthetase-like"/>
    <property type="match status" value="1"/>
</dbReference>
<dbReference type="Pfam" id="PF13193">
    <property type="entry name" value="AMP-binding_C"/>
    <property type="match status" value="1"/>
</dbReference>
<dbReference type="InterPro" id="IPR042099">
    <property type="entry name" value="ANL_N_sf"/>
</dbReference>
<dbReference type="RefSeq" id="WP_288184757.1">
    <property type="nucleotide sequence ID" value="NZ_LT608335.1"/>
</dbReference>
<evidence type="ECO:0000259" key="5">
    <source>
        <dbReference type="Pfam" id="PF13193"/>
    </source>
</evidence>
<dbReference type="AlphaFoldDB" id="A0A212LWK7"/>
<evidence type="ECO:0000256" key="2">
    <source>
        <dbReference type="ARBA" id="ARBA00022598"/>
    </source>
</evidence>
<dbReference type="PANTHER" id="PTHR43201:SF5">
    <property type="entry name" value="MEDIUM-CHAIN ACYL-COA LIGASE ACSF2, MITOCHONDRIAL"/>
    <property type="match status" value="1"/>
</dbReference>
<proteinExistence type="inferred from homology"/>
<feature type="domain" description="AMP-binding enzyme C-terminal" evidence="5">
    <location>
        <begin position="421"/>
        <end position="496"/>
    </location>
</feature>
<protein>
    <submittedName>
        <fullName evidence="6">AMP-dependent synthetase and ligase</fullName>
    </submittedName>
</protein>
<evidence type="ECO:0000256" key="1">
    <source>
        <dbReference type="ARBA" id="ARBA00006432"/>
    </source>
</evidence>
<evidence type="ECO:0000256" key="3">
    <source>
        <dbReference type="SAM" id="Phobius"/>
    </source>
</evidence>
<keyword evidence="3" id="KW-0472">Membrane</keyword>
<feature type="domain" description="AMP-dependent synthetase/ligase" evidence="4">
    <location>
        <begin position="17"/>
        <end position="370"/>
    </location>
</feature>
<reference evidence="6" key="1">
    <citation type="submission" date="2016-08" db="EMBL/GenBank/DDBJ databases">
        <authorList>
            <person name="Seilhamer J.J."/>
        </authorList>
    </citation>
    <scope>NUCLEOTIDE SEQUENCE</scope>
    <source>
        <strain evidence="6">86</strain>
    </source>
</reference>
<dbReference type="Gene3D" id="3.30.300.30">
    <property type="match status" value="1"/>
</dbReference>
<accession>A0A212LWK7</accession>
<dbReference type="InterPro" id="IPR025110">
    <property type="entry name" value="AMP-bd_C"/>
</dbReference>
<evidence type="ECO:0000313" key="6">
    <source>
        <dbReference type="EMBL" id="SCM81908.1"/>
    </source>
</evidence>
<dbReference type="Pfam" id="PF00501">
    <property type="entry name" value="AMP-binding"/>
    <property type="match status" value="1"/>
</dbReference>
<dbReference type="InterPro" id="IPR045851">
    <property type="entry name" value="AMP-bd_C_sf"/>
</dbReference>
<comment type="similarity">
    <text evidence="1">Belongs to the ATP-dependent AMP-binding enzyme family.</text>
</comment>
<gene>
    <name evidence="6" type="ORF">KL86SPO_40393</name>
</gene>
<dbReference type="GO" id="GO:0031956">
    <property type="term" value="F:medium-chain fatty acid-CoA ligase activity"/>
    <property type="evidence" value="ECO:0007669"/>
    <property type="project" value="TreeGrafter"/>
</dbReference>
<name>A0A212LWK7_9FIRM</name>
<dbReference type="PANTHER" id="PTHR43201">
    <property type="entry name" value="ACYL-COA SYNTHETASE"/>
    <property type="match status" value="1"/>
</dbReference>
<dbReference type="InterPro" id="IPR020845">
    <property type="entry name" value="AMP-binding_CS"/>
</dbReference>
<sequence>MGVNKEIGFAELLAYWGKEKPACEAVYDGFRRMSYQELYTETQQLAAAMMKSDIQKGDRVFALLPNWHEFVVLFFATATIGAILVPCNSLMVEEDYRERLERCKPKAVFVSSQKSVGFLQNYRDNCLIITVRFKEPDCLSYQDLLDVGLNQELMQVELNPKSDTFIIIFTSGSTGIPKGVELTPNNLYYITTQIGQRLQSTGDDVFLVPMPCTHLFGIVTGILVPICVGGKIVLMEKHDARQALRLIEQEKVTVHHGVPTMFIRELQEYKDTQYDIGSLRTGIVAGASCSIVQQITNEFKCDIMVAYGSSETVGISMTSFSDSINSRCGTVGKPYEGVDIMVVDAHGQAVNPGEVGELVCKSQGVMKGYFNMPNQTKAVFDNNGWFYTGDLVTVNEEGYIKIVGRTKEMINRGGYKVYPEEVEHLYHNNPEVLDICVLGFPHAILGEQTIAFIQLVPHSLETEESLRNYAIGKIAKYKIPDKIILKQELPKLESGKTNKKSLFRTVLM</sequence>
<feature type="transmembrane region" description="Helical" evidence="3">
    <location>
        <begin position="70"/>
        <end position="92"/>
    </location>
</feature>
<keyword evidence="3" id="KW-0812">Transmembrane</keyword>
<dbReference type="PROSITE" id="PS00455">
    <property type="entry name" value="AMP_BINDING"/>
    <property type="match status" value="1"/>
</dbReference>
<organism evidence="6">
    <name type="scientific">uncultured Sporomusa sp</name>
    <dbReference type="NCBI Taxonomy" id="307249"/>
    <lineage>
        <taxon>Bacteria</taxon>
        <taxon>Bacillati</taxon>
        <taxon>Bacillota</taxon>
        <taxon>Negativicutes</taxon>
        <taxon>Selenomonadales</taxon>
        <taxon>Sporomusaceae</taxon>
        <taxon>Sporomusa</taxon>
        <taxon>environmental samples</taxon>
    </lineage>
</organism>
<dbReference type="GO" id="GO:0006631">
    <property type="term" value="P:fatty acid metabolic process"/>
    <property type="evidence" value="ECO:0007669"/>
    <property type="project" value="TreeGrafter"/>
</dbReference>
<dbReference type="Gene3D" id="3.40.50.12780">
    <property type="entry name" value="N-terminal domain of ligase-like"/>
    <property type="match status" value="1"/>
</dbReference>
<keyword evidence="2 6" id="KW-0436">Ligase</keyword>
<dbReference type="InterPro" id="IPR000873">
    <property type="entry name" value="AMP-dep_synth/lig_dom"/>
</dbReference>